<protein>
    <submittedName>
        <fullName evidence="3">Universal stress protein</fullName>
    </submittedName>
</protein>
<evidence type="ECO:0000259" key="2">
    <source>
        <dbReference type="Pfam" id="PF00582"/>
    </source>
</evidence>
<comment type="similarity">
    <text evidence="1">Belongs to the universal stress protein A family.</text>
</comment>
<dbReference type="InterPro" id="IPR006016">
    <property type="entry name" value="UspA"/>
</dbReference>
<dbReference type="OrthoDB" id="307404at2157"/>
<dbReference type="PANTHER" id="PTHR46268">
    <property type="entry name" value="STRESS RESPONSE PROTEIN NHAX"/>
    <property type="match status" value="1"/>
</dbReference>
<dbReference type="Gene3D" id="3.40.50.620">
    <property type="entry name" value="HUPs"/>
    <property type="match status" value="1"/>
</dbReference>
<accession>A0A4S3TS69</accession>
<dbReference type="RefSeq" id="WP_141463482.1">
    <property type="nucleotide sequence ID" value="NZ_RBZW01000012.1"/>
</dbReference>
<reference evidence="3 4" key="1">
    <citation type="submission" date="2018-10" db="EMBL/GenBank/DDBJ databases">
        <title>Natronolimnobius sp. XQ-INN 246 isolated from Inner Mongolia Autonomous Region of China.</title>
        <authorList>
            <person name="Xue Q."/>
        </authorList>
    </citation>
    <scope>NUCLEOTIDE SEQUENCE [LARGE SCALE GENOMIC DNA]</scope>
    <source>
        <strain evidence="3 4">XQ-INN 246</strain>
    </source>
</reference>
<dbReference type="EMBL" id="RBZW01000012">
    <property type="protein sequence ID" value="THE66213.1"/>
    <property type="molecule type" value="Genomic_DNA"/>
</dbReference>
<name>A0A4S3TS69_9EURY</name>
<evidence type="ECO:0000256" key="1">
    <source>
        <dbReference type="ARBA" id="ARBA00008791"/>
    </source>
</evidence>
<sequence>MVVIAAVDRSARSSGVVERGAELADAFEDELHVVHVLSVAEFRDIQLSTVEDSTTQIDVDRVESVAAEQAADAAEAVDRPSQAVGLVGDPSNVLLEYAEEVDARYVVLGPRRRSPAGKAVFGSTSQSVILNAPCPVVTTMLEE</sequence>
<dbReference type="PANTHER" id="PTHR46268:SF6">
    <property type="entry name" value="UNIVERSAL STRESS PROTEIN UP12"/>
    <property type="match status" value="1"/>
</dbReference>
<dbReference type="SUPFAM" id="SSF52402">
    <property type="entry name" value="Adenine nucleotide alpha hydrolases-like"/>
    <property type="match status" value="1"/>
</dbReference>
<keyword evidence="4" id="KW-1185">Reference proteome</keyword>
<organism evidence="3 4">
    <name type="scientific">Salinadaptatus halalkaliphilus</name>
    <dbReference type="NCBI Taxonomy" id="2419781"/>
    <lineage>
        <taxon>Archaea</taxon>
        <taxon>Methanobacteriati</taxon>
        <taxon>Methanobacteriota</taxon>
        <taxon>Stenosarchaea group</taxon>
        <taxon>Halobacteria</taxon>
        <taxon>Halobacteriales</taxon>
        <taxon>Natrialbaceae</taxon>
        <taxon>Salinadaptatus</taxon>
    </lineage>
</organism>
<evidence type="ECO:0000313" key="3">
    <source>
        <dbReference type="EMBL" id="THE66213.1"/>
    </source>
</evidence>
<proteinExistence type="inferred from homology"/>
<dbReference type="InterPro" id="IPR014729">
    <property type="entry name" value="Rossmann-like_a/b/a_fold"/>
</dbReference>
<comment type="caution">
    <text evidence="3">The sequence shown here is derived from an EMBL/GenBank/DDBJ whole genome shotgun (WGS) entry which is preliminary data.</text>
</comment>
<evidence type="ECO:0000313" key="4">
    <source>
        <dbReference type="Proteomes" id="UP000318864"/>
    </source>
</evidence>
<dbReference type="Proteomes" id="UP000318864">
    <property type="component" value="Unassembled WGS sequence"/>
</dbReference>
<feature type="domain" description="UspA" evidence="2">
    <location>
        <begin position="3"/>
        <end position="137"/>
    </location>
</feature>
<gene>
    <name evidence="3" type="ORF">D8Y22_04260</name>
</gene>
<dbReference type="AlphaFoldDB" id="A0A4S3TS69"/>
<dbReference type="CDD" id="cd00293">
    <property type="entry name" value="USP-like"/>
    <property type="match status" value="1"/>
</dbReference>
<dbReference type="Pfam" id="PF00582">
    <property type="entry name" value="Usp"/>
    <property type="match status" value="1"/>
</dbReference>